<dbReference type="EMBL" id="CCBB010000003">
    <property type="protein sequence ID" value="CDO09831.1"/>
    <property type="molecule type" value="Genomic_DNA"/>
</dbReference>
<gene>
    <name evidence="1" type="ORF">BN977_04659</name>
</gene>
<dbReference type="RefSeq" id="WP_051561831.1">
    <property type="nucleotide sequence ID" value="NZ_CCBB010000003.1"/>
</dbReference>
<dbReference type="STRING" id="258533.BN977_04659"/>
<name>W9B4Y9_MYCCO</name>
<dbReference type="eggNOG" id="ENOG5031Y29">
    <property type="taxonomic scope" value="Bacteria"/>
</dbReference>
<dbReference type="AlphaFoldDB" id="W9B4Y9"/>
<reference evidence="1" key="1">
    <citation type="submission" date="2014-03" db="EMBL/GenBank/DDBJ databases">
        <title>Draft Genome Sequence of Mycobacterium cosmeticum DSM 44829.</title>
        <authorList>
            <person name="Croce O."/>
            <person name="Robert C."/>
            <person name="Raoult D."/>
            <person name="Drancourt M."/>
        </authorList>
    </citation>
    <scope>NUCLEOTIDE SEQUENCE [LARGE SCALE GENOMIC DNA]</scope>
    <source>
        <strain evidence="1">DSM 44829</strain>
    </source>
</reference>
<reference evidence="1" key="2">
    <citation type="submission" date="2014-03" db="EMBL/GenBank/DDBJ databases">
        <authorList>
            <person name="Urmite Genomes"/>
        </authorList>
    </citation>
    <scope>NUCLEOTIDE SEQUENCE</scope>
    <source>
        <strain evidence="1">DSM 44829</strain>
    </source>
</reference>
<evidence type="ECO:0000313" key="2">
    <source>
        <dbReference type="Proteomes" id="UP000028870"/>
    </source>
</evidence>
<comment type="caution">
    <text evidence="1">The sequence shown here is derived from an EMBL/GenBank/DDBJ whole genome shotgun (WGS) entry which is preliminary data.</text>
</comment>
<sequence length="88" mass="9002">MSLTDPQPALAEASTFIDYLVGLAGLGRLVHSLAAETGATASDADDFVHLLLGVAGMAARVEQLAASRAGTVTTSEGAAYPDSGRWLR</sequence>
<proteinExistence type="predicted"/>
<dbReference type="Proteomes" id="UP000028870">
    <property type="component" value="Unassembled WGS sequence"/>
</dbReference>
<organism evidence="1 2">
    <name type="scientific">Mycolicibacterium cosmeticum</name>
    <dbReference type="NCBI Taxonomy" id="258533"/>
    <lineage>
        <taxon>Bacteria</taxon>
        <taxon>Bacillati</taxon>
        <taxon>Actinomycetota</taxon>
        <taxon>Actinomycetes</taxon>
        <taxon>Mycobacteriales</taxon>
        <taxon>Mycobacteriaceae</taxon>
        <taxon>Mycolicibacterium</taxon>
    </lineage>
</organism>
<accession>W9B4Y9</accession>
<protein>
    <submittedName>
        <fullName evidence="1">Uncharacterized protein</fullName>
    </submittedName>
</protein>
<evidence type="ECO:0000313" key="1">
    <source>
        <dbReference type="EMBL" id="CDO09831.1"/>
    </source>
</evidence>
<keyword evidence="2" id="KW-1185">Reference proteome</keyword>